<dbReference type="Pfam" id="PF17205">
    <property type="entry name" value="PSI_integrin"/>
    <property type="match status" value="1"/>
</dbReference>
<evidence type="ECO:0000256" key="8">
    <source>
        <dbReference type="ARBA" id="ARBA00022737"/>
    </source>
</evidence>
<name>A0A1W7RAE7_9SCOR</name>
<dbReference type="InterPro" id="IPR040622">
    <property type="entry name" value="EGF_integrin_1"/>
</dbReference>
<dbReference type="InterPro" id="IPR057243">
    <property type="entry name" value="Integrin_I-EGF_CS"/>
</dbReference>
<feature type="disulfide bond" evidence="17">
    <location>
        <begin position="656"/>
        <end position="727"/>
    </location>
</feature>
<keyword evidence="15 17" id="KW-1015">Disulfide bond</keyword>
<dbReference type="InterPro" id="IPR002369">
    <property type="entry name" value="Integrin_bsu_VWA"/>
</dbReference>
<keyword evidence="14 19" id="KW-0472">Membrane</keyword>
<keyword evidence="4" id="KW-0245">EGF-like domain</keyword>
<feature type="disulfide bond" evidence="17">
    <location>
        <begin position="493"/>
        <end position="502"/>
    </location>
</feature>
<evidence type="ECO:0000256" key="14">
    <source>
        <dbReference type="ARBA" id="ARBA00023136"/>
    </source>
</evidence>
<comment type="subcellular location">
    <subcellularLocation>
        <location evidence="1 18">Cell membrane</location>
        <topology evidence="1 18">Single-pass type I membrane protein</topology>
    </subcellularLocation>
</comment>
<feature type="domain" description="PSI" evidence="22">
    <location>
        <begin position="39"/>
        <end position="82"/>
    </location>
</feature>
<feature type="disulfide bond" evidence="17">
    <location>
        <begin position="620"/>
        <end position="625"/>
    </location>
</feature>
<keyword evidence="6" id="KW-0479">Metal-binding</keyword>
<dbReference type="GO" id="GO:0009986">
    <property type="term" value="C:cell surface"/>
    <property type="evidence" value="ECO:0007669"/>
    <property type="project" value="TreeGrafter"/>
</dbReference>
<evidence type="ECO:0000256" key="4">
    <source>
        <dbReference type="ARBA" id="ARBA00022536"/>
    </source>
</evidence>
<keyword evidence="8" id="KW-0677">Repeat</keyword>
<evidence type="ECO:0000256" key="2">
    <source>
        <dbReference type="ARBA" id="ARBA00007449"/>
    </source>
</evidence>
<feature type="disulfide bond" evidence="17">
    <location>
        <begin position="579"/>
        <end position="614"/>
    </location>
</feature>
<keyword evidence="12 19" id="KW-1133">Transmembrane helix</keyword>
<dbReference type="FunFam" id="2.10.25.10:FF:000036">
    <property type="entry name" value="Integrin beta"/>
    <property type="match status" value="1"/>
</dbReference>
<dbReference type="SMART" id="SM00423">
    <property type="entry name" value="PSI"/>
    <property type="match status" value="1"/>
</dbReference>
<evidence type="ECO:0000256" key="17">
    <source>
        <dbReference type="PIRSR" id="PIRSR002512-1"/>
    </source>
</evidence>
<dbReference type="InterPro" id="IPR012896">
    <property type="entry name" value="Integrin_bsu_tail"/>
</dbReference>
<dbReference type="SUPFAM" id="SSF53300">
    <property type="entry name" value="vWA-like"/>
    <property type="match status" value="1"/>
</dbReference>
<evidence type="ECO:0000256" key="20">
    <source>
        <dbReference type="SAM" id="SignalP"/>
    </source>
</evidence>
<feature type="domain" description="Integrin beta subunit cytoplasmic" evidence="23">
    <location>
        <begin position="756"/>
        <end position="802"/>
    </location>
</feature>
<dbReference type="PANTHER" id="PTHR10082:SF60">
    <property type="entry name" value="INTEGRIN BETA-PS"/>
    <property type="match status" value="1"/>
</dbReference>
<dbReference type="Gene3D" id="3.30.1680.10">
    <property type="entry name" value="ligand-binding face of the semaphorins, domain 2"/>
    <property type="match status" value="1"/>
</dbReference>
<feature type="disulfide bond" evidence="17">
    <location>
        <begin position="488"/>
        <end position="527"/>
    </location>
</feature>
<evidence type="ECO:0000256" key="7">
    <source>
        <dbReference type="ARBA" id="ARBA00022729"/>
    </source>
</evidence>
<keyword evidence="7 20" id="KW-0732">Signal</keyword>
<dbReference type="GO" id="GO:0046872">
    <property type="term" value="F:metal ion binding"/>
    <property type="evidence" value="ECO:0007669"/>
    <property type="project" value="UniProtKB-KW"/>
</dbReference>
<comment type="similarity">
    <text evidence="2 18">Belongs to the integrin beta chain family.</text>
</comment>
<feature type="disulfide bond" evidence="17">
    <location>
        <begin position="540"/>
        <end position="554"/>
    </location>
</feature>
<feature type="disulfide bond" evidence="17">
    <location>
        <begin position="402"/>
        <end position="413"/>
    </location>
</feature>
<feature type="domain" description="Integrin beta subunit VWA" evidence="21">
    <location>
        <begin position="45"/>
        <end position="465"/>
    </location>
</feature>
<feature type="disulfide bond" evidence="17">
    <location>
        <begin position="463"/>
        <end position="467"/>
    </location>
</feature>
<feature type="disulfide bond" evidence="17">
    <location>
        <begin position="627"/>
        <end position="640"/>
    </location>
</feature>
<proteinExistence type="inferred from homology"/>
<dbReference type="InterPro" id="IPR015812">
    <property type="entry name" value="Integrin_bsu"/>
</dbReference>
<dbReference type="InterPro" id="IPR036465">
    <property type="entry name" value="vWFA_dom_sf"/>
</dbReference>
<organism evidence="25">
    <name type="scientific">Hadrurus spadix</name>
    <dbReference type="NCBI Taxonomy" id="141984"/>
    <lineage>
        <taxon>Eukaryota</taxon>
        <taxon>Metazoa</taxon>
        <taxon>Ecdysozoa</taxon>
        <taxon>Arthropoda</taxon>
        <taxon>Chelicerata</taxon>
        <taxon>Arachnida</taxon>
        <taxon>Scorpiones</taxon>
        <taxon>Iurida</taxon>
        <taxon>Iuroidea</taxon>
        <taxon>Hadrurus</taxon>
    </lineage>
</organism>
<evidence type="ECO:0000256" key="6">
    <source>
        <dbReference type="ARBA" id="ARBA00022723"/>
    </source>
</evidence>
<feature type="disulfide bond" evidence="17">
    <location>
        <begin position="578"/>
        <end position="582"/>
    </location>
</feature>
<dbReference type="InterPro" id="IPR014836">
    <property type="entry name" value="Integrin_bsu_cyt_dom"/>
</dbReference>
<evidence type="ECO:0000256" key="11">
    <source>
        <dbReference type="ARBA" id="ARBA00022889"/>
    </source>
</evidence>
<reference evidence="25" key="1">
    <citation type="submission" date="2016-11" db="EMBL/GenBank/DDBJ databases">
        <title>Venom-gland transcriptomics and venom proteomics of the black-back scorpion (Hadrurus spadix) reveal detectability challenges and an unexplored realm of animal toxin diversity.</title>
        <authorList>
            <person name="Rokyta D.R."/>
            <person name="Ward M.J."/>
        </authorList>
    </citation>
    <scope>NUCLEOTIDE SEQUENCE</scope>
    <source>
        <tissue evidence="25">Venom gland</tissue>
    </source>
</reference>
<evidence type="ECO:0000256" key="13">
    <source>
        <dbReference type="ARBA" id="ARBA00023037"/>
    </source>
</evidence>
<dbReference type="SUPFAM" id="SSF103575">
    <property type="entry name" value="Plexin repeat"/>
    <property type="match status" value="1"/>
</dbReference>
<protein>
    <recommendedName>
        <fullName evidence="18">Integrin beta</fullName>
    </recommendedName>
</protein>
<dbReference type="GO" id="GO:0007229">
    <property type="term" value="P:integrin-mediated signaling pathway"/>
    <property type="evidence" value="ECO:0007669"/>
    <property type="project" value="UniProtKB-KW"/>
</dbReference>
<dbReference type="InterPro" id="IPR033760">
    <property type="entry name" value="Integrin_beta_N"/>
</dbReference>
<evidence type="ECO:0000256" key="12">
    <source>
        <dbReference type="ARBA" id="ARBA00022989"/>
    </source>
</evidence>
<feature type="disulfide bond" evidence="17">
    <location>
        <begin position="535"/>
        <end position="570"/>
    </location>
</feature>
<evidence type="ECO:0000256" key="5">
    <source>
        <dbReference type="ARBA" id="ARBA00022692"/>
    </source>
</evidence>
<evidence type="ECO:0000256" key="16">
    <source>
        <dbReference type="ARBA" id="ARBA00023180"/>
    </source>
</evidence>
<keyword evidence="11 18" id="KW-0130">Cell adhesion</keyword>
<evidence type="ECO:0000259" key="22">
    <source>
        <dbReference type="SMART" id="SM00423"/>
    </source>
</evidence>
<feature type="disulfide bond" evidence="17">
    <location>
        <begin position="622"/>
        <end position="672"/>
    </location>
</feature>
<dbReference type="GO" id="GO:0016477">
    <property type="term" value="P:cell migration"/>
    <property type="evidence" value="ECO:0007669"/>
    <property type="project" value="TreeGrafter"/>
</dbReference>
<evidence type="ECO:0000259" key="23">
    <source>
        <dbReference type="SMART" id="SM01241"/>
    </source>
</evidence>
<feature type="chain" id="PRO_5012935970" description="Integrin beta" evidence="20">
    <location>
        <begin position="24"/>
        <end position="804"/>
    </location>
</feature>
<sequence length="804" mass="89409">MEGILCVSFSALILFIHSTNVLSAELSEPGVAEELVSNPCKFLSTCGSCLNAPLCAWCAQEEFERENPRCDIEENLLNNGCLQEEIVNPLSRVIILKNLNLSDAGAVSGSAIQLKPQHIKLSLRSKEPTSFTLSFRQAEDYPVDLYYLMDLTWSMREHKNKLAQLADVLADSMFNITKNFQLGFGSFIDKVVMPYASMVPSRLENPCGGDFPCVPPYGFQNHLSLTSNVSAFIDEVSNASLSGNLDNAEGGFDAVMQVIVCKDQIKWNEQSRKIILFATDSIFHYAGDGLLGGIVAPNDGNCHLDNNGLYTHSLYQDYPSLSQINKELAKKKINIIFAVPEEKTPLYELLSSHIEGSYTGKLVKDSSNIVHLIEDQYNTIRSKIELKHNTNEFLKVKYVSKCLGDDLEETNICEGLTVGTTVEFDVTVELTSCPKNATLWDTSLVISPVGLEEYLKIDVNMLCECDCEKPENEIVESDKCSTNGTYECGICSCKKNHYGRKCECLEDNAKQRDKLLFCRKTNTSALCSGRGECVCGDCDCYNGPGEERIYGDYCECDTFTCERDSEGRVCGGEQQGFCCGECLCLPGWTGSACDCTKDTSKCKPVHAGADAKLCSDHGECKCGRCICDSNEGGSYSGPFCEDCANCEGWCSDIRPCVQCRIFQSGPLTESECEECSYNITEVDEIDAQGEKEKKCSFKDDDGCSFKFKYVYNETNQYVVFVQRTKECPPVTNVAMVVGIVAGSVFFIGLIVVLVARFCVYLKDKRDWKRFEAEVKKTEWGSETNPLYRQAVSKYQNPMYNPKRD</sequence>
<evidence type="ECO:0000256" key="10">
    <source>
        <dbReference type="ARBA" id="ARBA00022842"/>
    </source>
</evidence>
<accession>A0A1W7RAE7</accession>
<evidence type="ECO:0000256" key="18">
    <source>
        <dbReference type="RuleBase" id="RU000633"/>
    </source>
</evidence>
<dbReference type="Pfam" id="PF23105">
    <property type="entry name" value="EGF_integrin"/>
    <property type="match status" value="2"/>
</dbReference>
<dbReference type="SUPFAM" id="SSF69179">
    <property type="entry name" value="Integrin domains"/>
    <property type="match status" value="1"/>
</dbReference>
<dbReference type="Gene3D" id="2.10.25.10">
    <property type="entry name" value="Laminin"/>
    <property type="match status" value="3"/>
</dbReference>
<dbReference type="GO" id="GO:0005178">
    <property type="term" value="F:integrin binding"/>
    <property type="evidence" value="ECO:0007669"/>
    <property type="project" value="TreeGrafter"/>
</dbReference>
<dbReference type="InterPro" id="IPR032695">
    <property type="entry name" value="Integrin_dom_sf"/>
</dbReference>
<evidence type="ECO:0000256" key="19">
    <source>
        <dbReference type="SAM" id="Phobius"/>
    </source>
</evidence>
<dbReference type="Gene3D" id="1.20.5.100">
    <property type="entry name" value="Cytochrome c1, transmembrane anchor, C-terminal"/>
    <property type="match status" value="1"/>
</dbReference>
<dbReference type="Pfam" id="PF07965">
    <property type="entry name" value="Integrin_B_tail"/>
    <property type="match status" value="1"/>
</dbReference>
<feature type="disulfide bond" evidence="17">
    <location>
        <begin position="46"/>
        <end position="55"/>
    </location>
</feature>
<evidence type="ECO:0000256" key="3">
    <source>
        <dbReference type="ARBA" id="ARBA00022475"/>
    </source>
</evidence>
<feature type="disulfide bond" evidence="17">
    <location>
        <begin position="49"/>
        <end position="81"/>
    </location>
</feature>
<keyword evidence="3" id="KW-1003">Cell membrane</keyword>
<feature type="disulfide bond" evidence="17">
    <location>
        <begin position="58"/>
        <end position="70"/>
    </location>
</feature>
<evidence type="ECO:0000259" key="21">
    <source>
        <dbReference type="SMART" id="SM00187"/>
    </source>
</evidence>
<feature type="disulfide bond" evidence="17">
    <location>
        <begin position="533"/>
        <end position="538"/>
    </location>
</feature>
<dbReference type="InterPro" id="IPR036349">
    <property type="entry name" value="Integrin_bsu_tail_dom_sf"/>
</dbReference>
<dbReference type="PIRSF" id="PIRSF002512">
    <property type="entry name" value="Integrin_B"/>
    <property type="match status" value="1"/>
</dbReference>
<dbReference type="PROSITE" id="PS52047">
    <property type="entry name" value="I_EGF_2"/>
    <property type="match status" value="2"/>
</dbReference>
<keyword evidence="9" id="KW-0106">Calcium</keyword>
<evidence type="ECO:0000313" key="25">
    <source>
        <dbReference type="EMBL" id="JAV48086.1"/>
    </source>
</evidence>
<dbReference type="AlphaFoldDB" id="A0A1W7RAE7"/>
<keyword evidence="5 18" id="KW-0812">Transmembrane</keyword>
<dbReference type="SUPFAM" id="SSF69687">
    <property type="entry name" value="Integrin beta tail domain"/>
    <property type="match status" value="1"/>
</dbReference>
<dbReference type="FunFam" id="3.40.50.410:FF:000002">
    <property type="entry name" value="Integrin beta"/>
    <property type="match status" value="1"/>
</dbReference>
<dbReference type="Pfam" id="PF08725">
    <property type="entry name" value="Integrin_b_cyt"/>
    <property type="match status" value="1"/>
</dbReference>
<dbReference type="SMART" id="SM01242">
    <property type="entry name" value="Integrin_B_tail"/>
    <property type="match status" value="1"/>
</dbReference>
<feature type="signal peptide" evidence="20">
    <location>
        <begin position="1"/>
        <end position="23"/>
    </location>
</feature>
<feature type="disulfide bond" evidence="17">
    <location>
        <begin position="584"/>
        <end position="593"/>
    </location>
</feature>
<feature type="disulfide bond" evidence="17">
    <location>
        <begin position="650"/>
        <end position="659"/>
    </location>
</feature>
<dbReference type="PROSITE" id="PS00243">
    <property type="entry name" value="I_EGF_1"/>
    <property type="match status" value="1"/>
</dbReference>
<dbReference type="PANTHER" id="PTHR10082">
    <property type="entry name" value="INTEGRIN BETA SUBUNIT"/>
    <property type="match status" value="1"/>
</dbReference>
<dbReference type="GO" id="GO:0008305">
    <property type="term" value="C:integrin complex"/>
    <property type="evidence" value="ECO:0007669"/>
    <property type="project" value="TreeGrafter"/>
</dbReference>
<dbReference type="Gene3D" id="4.10.1240.30">
    <property type="match status" value="1"/>
</dbReference>
<dbReference type="GO" id="GO:0033627">
    <property type="term" value="P:cell adhesion mediated by integrin"/>
    <property type="evidence" value="ECO:0007669"/>
    <property type="project" value="TreeGrafter"/>
</dbReference>
<dbReference type="Gene3D" id="2.60.40.1510">
    <property type="entry name" value="ntegrin, alpha v. Chain A, domain 3"/>
    <property type="match status" value="1"/>
</dbReference>
<dbReference type="SMART" id="SM01241">
    <property type="entry name" value="Integrin_b_cyt"/>
    <property type="match status" value="1"/>
</dbReference>
<dbReference type="GO" id="GO:0005925">
    <property type="term" value="C:focal adhesion"/>
    <property type="evidence" value="ECO:0007669"/>
    <property type="project" value="TreeGrafter"/>
</dbReference>
<keyword evidence="16" id="KW-0325">Glycoprotein</keyword>
<keyword evidence="10" id="KW-0460">Magnesium</keyword>
<feature type="disulfide bond" evidence="17">
    <location>
        <begin position="595"/>
        <end position="602"/>
    </location>
</feature>
<evidence type="ECO:0000256" key="9">
    <source>
        <dbReference type="ARBA" id="ARBA00022837"/>
    </source>
</evidence>
<dbReference type="EMBL" id="GFAH01000303">
    <property type="protein sequence ID" value="JAV48086.1"/>
    <property type="molecule type" value="Transcribed_RNA"/>
</dbReference>
<feature type="disulfide bond" evidence="17">
    <location>
        <begin position="504"/>
        <end position="518"/>
    </location>
</feature>
<dbReference type="Pfam" id="PF00362">
    <property type="entry name" value="Integrin_beta"/>
    <property type="match status" value="1"/>
</dbReference>
<evidence type="ECO:0000256" key="15">
    <source>
        <dbReference type="ARBA" id="ARBA00023157"/>
    </source>
</evidence>
<feature type="disulfide bond" evidence="17">
    <location>
        <begin position="556"/>
        <end position="561"/>
    </location>
</feature>
<dbReference type="GO" id="GO:0007157">
    <property type="term" value="P:heterophilic cell-cell adhesion via plasma membrane cell adhesion molecules"/>
    <property type="evidence" value="ECO:0007669"/>
    <property type="project" value="UniProtKB-ARBA"/>
</dbReference>
<dbReference type="GO" id="GO:0007160">
    <property type="term" value="P:cell-matrix adhesion"/>
    <property type="evidence" value="ECO:0007669"/>
    <property type="project" value="TreeGrafter"/>
</dbReference>
<dbReference type="SMART" id="SM00187">
    <property type="entry name" value="INB"/>
    <property type="match status" value="1"/>
</dbReference>
<dbReference type="InterPro" id="IPR016201">
    <property type="entry name" value="PSI"/>
</dbReference>
<dbReference type="Gene3D" id="3.40.50.410">
    <property type="entry name" value="von Willebrand factor, type A domain"/>
    <property type="match status" value="1"/>
</dbReference>
<evidence type="ECO:0000259" key="24">
    <source>
        <dbReference type="SMART" id="SM01242"/>
    </source>
</evidence>
<feature type="transmembrane region" description="Helical" evidence="19">
    <location>
        <begin position="733"/>
        <end position="759"/>
    </location>
</feature>
<feature type="disulfide bond" evidence="17">
    <location>
        <begin position="207"/>
        <end position="213"/>
    </location>
</feature>
<keyword evidence="13 18" id="KW-0401">Integrin</keyword>
<feature type="disulfide bond" evidence="17">
    <location>
        <begin position="261"/>
        <end position="302"/>
    </location>
</feature>
<evidence type="ECO:0000256" key="1">
    <source>
        <dbReference type="ARBA" id="ARBA00004251"/>
    </source>
</evidence>
<dbReference type="Pfam" id="PF18372">
    <property type="entry name" value="I-EGF_1"/>
    <property type="match status" value="1"/>
</dbReference>
<dbReference type="InterPro" id="IPR057073">
    <property type="entry name" value="EGF_integrin_2"/>
</dbReference>
<feature type="domain" description="Integrin beta subunit tail" evidence="24">
    <location>
        <begin position="650"/>
        <end position="732"/>
    </location>
</feature>
<dbReference type="PRINTS" id="PR01186">
    <property type="entry name" value="INTEGRINB"/>
</dbReference>